<reference evidence="1" key="1">
    <citation type="submission" date="2023-04" db="EMBL/GenBank/DDBJ databases">
        <title>A chromosome-level genome assembly of the parasitoid wasp Eretmocerus hayati.</title>
        <authorList>
            <person name="Zhong Y."/>
            <person name="Liu S."/>
            <person name="Liu Y."/>
        </authorList>
    </citation>
    <scope>NUCLEOTIDE SEQUENCE</scope>
    <source>
        <strain evidence="1">ZJU_SS_LIU_2023</strain>
    </source>
</reference>
<protein>
    <submittedName>
        <fullName evidence="1">Uncharacterized protein</fullName>
    </submittedName>
</protein>
<dbReference type="EMBL" id="CM056742">
    <property type="protein sequence ID" value="KAJ8681470.1"/>
    <property type="molecule type" value="Genomic_DNA"/>
</dbReference>
<comment type="caution">
    <text evidence="1">The sequence shown here is derived from an EMBL/GenBank/DDBJ whole genome shotgun (WGS) entry which is preliminary data.</text>
</comment>
<evidence type="ECO:0000313" key="1">
    <source>
        <dbReference type="EMBL" id="KAJ8681470.1"/>
    </source>
</evidence>
<accession>A0ACC2PDG0</accession>
<keyword evidence="2" id="KW-1185">Reference proteome</keyword>
<sequence>MADIRWKLEFFLIIWIPELESTSRRILVSTELARHVHQVSRGVPEEVISAKYRPRCAVFYLLVLHETLVAAGPEPPAVAVDYVGYENVAGDVDAKLDLHVDEDALALPPGSLEHLEHRETRQPHDLVLVAPDLDPVQLEAGADELLLRPLRVVVRVVLEESLLQRRLEPRAFAHACGYCEQTSLVRNTA</sequence>
<name>A0ACC2PDG0_9HYME</name>
<dbReference type="Proteomes" id="UP001239111">
    <property type="component" value="Chromosome 2"/>
</dbReference>
<proteinExistence type="predicted"/>
<organism evidence="1 2">
    <name type="scientific">Eretmocerus hayati</name>
    <dbReference type="NCBI Taxonomy" id="131215"/>
    <lineage>
        <taxon>Eukaryota</taxon>
        <taxon>Metazoa</taxon>
        <taxon>Ecdysozoa</taxon>
        <taxon>Arthropoda</taxon>
        <taxon>Hexapoda</taxon>
        <taxon>Insecta</taxon>
        <taxon>Pterygota</taxon>
        <taxon>Neoptera</taxon>
        <taxon>Endopterygota</taxon>
        <taxon>Hymenoptera</taxon>
        <taxon>Apocrita</taxon>
        <taxon>Proctotrupomorpha</taxon>
        <taxon>Chalcidoidea</taxon>
        <taxon>Aphelinidae</taxon>
        <taxon>Aphelininae</taxon>
        <taxon>Eretmocerus</taxon>
    </lineage>
</organism>
<evidence type="ECO:0000313" key="2">
    <source>
        <dbReference type="Proteomes" id="UP001239111"/>
    </source>
</evidence>
<gene>
    <name evidence="1" type="ORF">QAD02_017257</name>
</gene>